<evidence type="ECO:0000313" key="2">
    <source>
        <dbReference type="Proteomes" id="UP001500635"/>
    </source>
</evidence>
<dbReference type="EMBL" id="BAABFR010000060">
    <property type="protein sequence ID" value="GAA4398141.1"/>
    <property type="molecule type" value="Genomic_DNA"/>
</dbReference>
<organism evidence="1 2">
    <name type="scientific">Tsukamurella soli</name>
    <dbReference type="NCBI Taxonomy" id="644556"/>
    <lineage>
        <taxon>Bacteria</taxon>
        <taxon>Bacillati</taxon>
        <taxon>Actinomycetota</taxon>
        <taxon>Actinomycetes</taxon>
        <taxon>Mycobacteriales</taxon>
        <taxon>Tsukamurellaceae</taxon>
        <taxon>Tsukamurella</taxon>
    </lineage>
</organism>
<gene>
    <name evidence="1" type="ORF">GCM10023147_34140</name>
</gene>
<protein>
    <recommendedName>
        <fullName evidence="3">DUF86 domain-containing protein</fullName>
    </recommendedName>
</protein>
<accession>A0ABP8JZM5</accession>
<proteinExistence type="predicted"/>
<dbReference type="Proteomes" id="UP001500635">
    <property type="component" value="Unassembled WGS sequence"/>
</dbReference>
<comment type="caution">
    <text evidence="1">The sequence shown here is derived from an EMBL/GenBank/DDBJ whole genome shotgun (WGS) entry which is preliminary data.</text>
</comment>
<reference evidence="2" key="1">
    <citation type="journal article" date="2019" name="Int. J. Syst. Evol. Microbiol.">
        <title>The Global Catalogue of Microorganisms (GCM) 10K type strain sequencing project: providing services to taxonomists for standard genome sequencing and annotation.</title>
        <authorList>
            <consortium name="The Broad Institute Genomics Platform"/>
            <consortium name="The Broad Institute Genome Sequencing Center for Infectious Disease"/>
            <person name="Wu L."/>
            <person name="Ma J."/>
        </authorList>
    </citation>
    <scope>NUCLEOTIDE SEQUENCE [LARGE SCALE GENOMIC DNA]</scope>
    <source>
        <strain evidence="2">JCM 17688</strain>
    </source>
</reference>
<evidence type="ECO:0000313" key="1">
    <source>
        <dbReference type="EMBL" id="GAA4398141.1"/>
    </source>
</evidence>
<evidence type="ECO:0008006" key="3">
    <source>
        <dbReference type="Google" id="ProtNLM"/>
    </source>
</evidence>
<sequence length="120" mass="13111">MSAGTPAATLLRRAEQILDGEVDVGTYSARMAALLARRALEIAVAERCARLGAVLPERVQMRSRLAVLRVHDELARARAASFAWGQLSAVCHHHAYELAPTVDEVRALCRYVAELCRDGT</sequence>
<name>A0ABP8JZM5_9ACTN</name>
<keyword evidence="2" id="KW-1185">Reference proteome</keyword>
<dbReference type="RefSeq" id="WP_344998171.1">
    <property type="nucleotide sequence ID" value="NZ_BAABFR010000060.1"/>
</dbReference>